<dbReference type="RefSeq" id="WP_204917265.1">
    <property type="nucleotide sequence ID" value="NZ_BAAAQP010000002.1"/>
</dbReference>
<accession>A0ABS2RJ79</accession>
<dbReference type="SUPFAM" id="SSF55729">
    <property type="entry name" value="Acyl-CoA N-acyltransferases (Nat)"/>
    <property type="match status" value="1"/>
</dbReference>
<evidence type="ECO:0000259" key="1">
    <source>
        <dbReference type="PROSITE" id="PS51186"/>
    </source>
</evidence>
<reference evidence="2 3" key="1">
    <citation type="submission" date="2021-01" db="EMBL/GenBank/DDBJ databases">
        <title>Sequencing the genomes of 1000 actinobacteria strains.</title>
        <authorList>
            <person name="Klenk H.-P."/>
        </authorList>
    </citation>
    <scope>NUCLEOTIDE SEQUENCE [LARGE SCALE GENOMIC DNA]</scope>
    <source>
        <strain evidence="2 3">DSM 18662</strain>
    </source>
</reference>
<dbReference type="CDD" id="cd04301">
    <property type="entry name" value="NAT_SF"/>
    <property type="match status" value="1"/>
</dbReference>
<dbReference type="PANTHER" id="PTHR43441:SF6">
    <property type="entry name" value="N-ACETYLTRANSFERASE DOMAIN-CONTAINING PROTEIN"/>
    <property type="match status" value="1"/>
</dbReference>
<comment type="caution">
    <text evidence="2">The sequence shown here is derived from an EMBL/GenBank/DDBJ whole genome shotgun (WGS) entry which is preliminary data.</text>
</comment>
<sequence>MVSAVSPTVPPVRLHPVDLPALGRLLAGRRDLSLQWHAEYPMAETFVAGQLTLNRSDEGDPAPWGLYQICLGVLVVGDAGFHGPPGPGGVVELGYNVVPSLRRRGIATAACRQLVQLAWQYGAAGVVAETTAENVASQRVLAKAGLRLSGPEAVGVPDRAGGPAERATDRLVFTIGRP</sequence>
<dbReference type="Pfam" id="PF13302">
    <property type="entry name" value="Acetyltransf_3"/>
    <property type="match status" value="1"/>
</dbReference>
<organism evidence="2 3">
    <name type="scientific">Microlunatus panaciterrae</name>
    <dbReference type="NCBI Taxonomy" id="400768"/>
    <lineage>
        <taxon>Bacteria</taxon>
        <taxon>Bacillati</taxon>
        <taxon>Actinomycetota</taxon>
        <taxon>Actinomycetes</taxon>
        <taxon>Propionibacteriales</taxon>
        <taxon>Propionibacteriaceae</taxon>
        <taxon>Microlunatus</taxon>
    </lineage>
</organism>
<feature type="domain" description="N-acetyltransferase" evidence="1">
    <location>
        <begin position="7"/>
        <end position="169"/>
    </location>
</feature>
<dbReference type="InterPro" id="IPR016181">
    <property type="entry name" value="Acyl_CoA_acyltransferase"/>
</dbReference>
<dbReference type="Proteomes" id="UP000704762">
    <property type="component" value="Unassembled WGS sequence"/>
</dbReference>
<gene>
    <name evidence="2" type="ORF">JOE57_001679</name>
</gene>
<keyword evidence="3" id="KW-1185">Reference proteome</keyword>
<dbReference type="Gene3D" id="3.40.630.30">
    <property type="match status" value="1"/>
</dbReference>
<dbReference type="PROSITE" id="PS51186">
    <property type="entry name" value="GNAT"/>
    <property type="match status" value="1"/>
</dbReference>
<protein>
    <submittedName>
        <fullName evidence="2">RimJ/RimL family protein N-acetyltransferase</fullName>
    </submittedName>
</protein>
<evidence type="ECO:0000313" key="3">
    <source>
        <dbReference type="Proteomes" id="UP000704762"/>
    </source>
</evidence>
<dbReference type="InterPro" id="IPR051908">
    <property type="entry name" value="Ribosomal_N-acetyltransferase"/>
</dbReference>
<dbReference type="PANTHER" id="PTHR43441">
    <property type="entry name" value="RIBOSOMAL-PROTEIN-SERINE ACETYLTRANSFERASE"/>
    <property type="match status" value="1"/>
</dbReference>
<dbReference type="InterPro" id="IPR000182">
    <property type="entry name" value="GNAT_dom"/>
</dbReference>
<dbReference type="EMBL" id="JAFBCF010000001">
    <property type="protein sequence ID" value="MBM7798758.1"/>
    <property type="molecule type" value="Genomic_DNA"/>
</dbReference>
<proteinExistence type="predicted"/>
<name>A0ABS2RJ79_9ACTN</name>
<evidence type="ECO:0000313" key="2">
    <source>
        <dbReference type="EMBL" id="MBM7798758.1"/>
    </source>
</evidence>